<name>A0AAV5S5V6_MAUHU</name>
<keyword evidence="3" id="KW-1185">Reference proteome</keyword>
<gene>
    <name evidence="2" type="ORF">DAKH74_055000</name>
</gene>
<proteinExistence type="predicted"/>
<evidence type="ECO:0000256" key="1">
    <source>
        <dbReference type="SAM" id="Phobius"/>
    </source>
</evidence>
<sequence>MTPSNLDRIVWPDESRITQQHVTSPTLRWIYALFNGTGVATSIIYSVLLLIVKPQLVTMFSQRCELSAAALMSARKLVVSLQRRIKATPLMILGYNESGNYIEHTTQTEADNYLDPLDFVMEDKDNGPPVSRWHEITSRLDDINTDLDTFNKLHENRSNKQIQSFSDSCKLLSNQINHIDGTNLVIATTGDLKKSIREVKGWFVSGKVR</sequence>
<evidence type="ECO:0000313" key="3">
    <source>
        <dbReference type="Proteomes" id="UP001377567"/>
    </source>
</evidence>
<protein>
    <submittedName>
        <fullName evidence="2">Pex17 protein</fullName>
    </submittedName>
</protein>
<keyword evidence="1" id="KW-0812">Transmembrane</keyword>
<feature type="transmembrane region" description="Helical" evidence="1">
    <location>
        <begin position="29"/>
        <end position="52"/>
    </location>
</feature>
<keyword evidence="1" id="KW-0472">Membrane</keyword>
<organism evidence="2 3">
    <name type="scientific">Maudiozyma humilis</name>
    <name type="common">Sour dough yeast</name>
    <name type="synonym">Kazachstania humilis</name>
    <dbReference type="NCBI Taxonomy" id="51915"/>
    <lineage>
        <taxon>Eukaryota</taxon>
        <taxon>Fungi</taxon>
        <taxon>Dikarya</taxon>
        <taxon>Ascomycota</taxon>
        <taxon>Saccharomycotina</taxon>
        <taxon>Saccharomycetes</taxon>
        <taxon>Saccharomycetales</taxon>
        <taxon>Saccharomycetaceae</taxon>
        <taxon>Maudiozyma</taxon>
    </lineage>
</organism>
<dbReference type="Proteomes" id="UP001377567">
    <property type="component" value="Unassembled WGS sequence"/>
</dbReference>
<dbReference type="AlphaFoldDB" id="A0AAV5S5V6"/>
<comment type="caution">
    <text evidence="2">The sequence shown here is derived from an EMBL/GenBank/DDBJ whole genome shotgun (WGS) entry which is preliminary data.</text>
</comment>
<dbReference type="EMBL" id="BTGD01000025">
    <property type="protein sequence ID" value="GMM58883.1"/>
    <property type="molecule type" value="Genomic_DNA"/>
</dbReference>
<reference evidence="2 3" key="1">
    <citation type="journal article" date="2023" name="Elife">
        <title>Identification of key yeast species and microbe-microbe interactions impacting larval growth of Drosophila in the wild.</title>
        <authorList>
            <person name="Mure A."/>
            <person name="Sugiura Y."/>
            <person name="Maeda R."/>
            <person name="Honda K."/>
            <person name="Sakurai N."/>
            <person name="Takahashi Y."/>
            <person name="Watada M."/>
            <person name="Katoh T."/>
            <person name="Gotoh A."/>
            <person name="Gotoh Y."/>
            <person name="Taniguchi I."/>
            <person name="Nakamura K."/>
            <person name="Hayashi T."/>
            <person name="Katayama T."/>
            <person name="Uemura T."/>
            <person name="Hattori Y."/>
        </authorList>
    </citation>
    <scope>NUCLEOTIDE SEQUENCE [LARGE SCALE GENOMIC DNA]</scope>
    <source>
        <strain evidence="2 3">KH-74</strain>
    </source>
</reference>
<evidence type="ECO:0000313" key="2">
    <source>
        <dbReference type="EMBL" id="GMM58883.1"/>
    </source>
</evidence>
<accession>A0AAV5S5V6</accession>
<keyword evidence="1" id="KW-1133">Transmembrane helix</keyword>